<organism evidence="2">
    <name type="scientific">bioreactor metagenome</name>
    <dbReference type="NCBI Taxonomy" id="1076179"/>
    <lineage>
        <taxon>unclassified sequences</taxon>
        <taxon>metagenomes</taxon>
        <taxon>ecological metagenomes</taxon>
    </lineage>
</organism>
<dbReference type="EMBL" id="VSSQ01119408">
    <property type="protein sequence ID" value="MPN52878.1"/>
    <property type="molecule type" value="Genomic_DNA"/>
</dbReference>
<name>A0A645INH7_9ZZZZ</name>
<protein>
    <recommendedName>
        <fullName evidence="3">Flagellar M-ring C-terminal domain-containing protein</fullName>
    </recommendedName>
</protein>
<feature type="transmembrane region" description="Helical" evidence="1">
    <location>
        <begin position="6"/>
        <end position="22"/>
    </location>
</feature>
<keyword evidence="1" id="KW-0472">Membrane</keyword>
<evidence type="ECO:0008006" key="3">
    <source>
        <dbReference type="Google" id="ProtNLM"/>
    </source>
</evidence>
<proteinExistence type="predicted"/>
<gene>
    <name evidence="2" type="ORF">SDC9_200541</name>
</gene>
<comment type="caution">
    <text evidence="2">The sequence shown here is derived from an EMBL/GenBank/DDBJ whole genome shotgun (WGS) entry which is preliminary data.</text>
</comment>
<dbReference type="AlphaFoldDB" id="A0A645INH7"/>
<keyword evidence="1" id="KW-1133">Transmembrane helix</keyword>
<accession>A0A645INH7</accession>
<reference evidence="2" key="1">
    <citation type="submission" date="2019-08" db="EMBL/GenBank/DDBJ databases">
        <authorList>
            <person name="Kucharzyk K."/>
            <person name="Murdoch R.W."/>
            <person name="Higgins S."/>
            <person name="Loffler F."/>
        </authorList>
    </citation>
    <scope>NUCLEOTIDE SEQUENCE</scope>
</reference>
<evidence type="ECO:0000313" key="2">
    <source>
        <dbReference type="EMBL" id="MPN52878.1"/>
    </source>
</evidence>
<keyword evidence="1" id="KW-0812">Transmembrane</keyword>
<sequence length="97" mass="11021">MIVAALGVLLLIILIVIIVLIRRRRKLKKAAESAANAPEPVGLDLQRDLEARKRMLMEGAELSKQENAITDEMKDFARENPEITANILRTWLKEEED</sequence>
<evidence type="ECO:0000256" key="1">
    <source>
        <dbReference type="SAM" id="Phobius"/>
    </source>
</evidence>